<dbReference type="OrthoDB" id="9811471at2"/>
<dbReference type="Gene3D" id="3.90.1300.10">
    <property type="entry name" value="Amidase signature (AS) domain"/>
    <property type="match status" value="1"/>
</dbReference>
<dbReference type="SUPFAM" id="SSF75304">
    <property type="entry name" value="Amidase signature (AS) enzymes"/>
    <property type="match status" value="1"/>
</dbReference>
<evidence type="ECO:0000313" key="2">
    <source>
        <dbReference type="EMBL" id="SNB69872.1"/>
    </source>
</evidence>
<dbReference type="EMBL" id="FYEH01000007">
    <property type="protein sequence ID" value="SNB69872.1"/>
    <property type="molecule type" value="Genomic_DNA"/>
</dbReference>
<accession>A0A212RCA6</accession>
<organism evidence="2 3">
    <name type="scientific">Arboricoccus pini</name>
    <dbReference type="NCBI Taxonomy" id="1963835"/>
    <lineage>
        <taxon>Bacteria</taxon>
        <taxon>Pseudomonadati</taxon>
        <taxon>Pseudomonadota</taxon>
        <taxon>Alphaproteobacteria</taxon>
        <taxon>Geminicoccales</taxon>
        <taxon>Geminicoccaceae</taxon>
        <taxon>Arboricoccus</taxon>
    </lineage>
</organism>
<keyword evidence="3" id="KW-1185">Reference proteome</keyword>
<sequence length="482" mass="51308">MRNAELLSLGLIEIAQKIRTGEVTSLEVTEAMLSALDKEGRALNATARVHAEAAREEAARCDAERRRGILRGALHGVPLAHKDMFHHAGRPSEMGSLIFKNYVPQVTATVIERLSAAGSIDVGRLNMVEFALGVTGHNDHTGHPKNAWNPERVTGGSTSGGATAVAARLTFATLGSDTGGSIRTPSSLCGVVGIKPTYGRVSRANAMPLSFSLDHVGPIARSAADCALMLELIAGFDPKDGTTSRRPVERYRQRIGQPIKGLRVTLATEEGFEGPLDDDVRNGFAEAGRVLAEIGLEATKRPLPPMEPLNALRRLISVVEVASLHETLVRTRPHDYNVTTTSRMLPGFAAPASAYLRALSARAGQLRAYCDAVFADADIIALPTIPQRPPTIAETSTGGDARYVQASNELAALIGAFNYLGLPALSTPMGFDRDGMPMGLQLVGRPFAEAQLLAVAEAFESATGFAVRRPAWLERGGMPARA</sequence>
<dbReference type="InterPro" id="IPR023631">
    <property type="entry name" value="Amidase_dom"/>
</dbReference>
<evidence type="ECO:0000259" key="1">
    <source>
        <dbReference type="Pfam" id="PF01425"/>
    </source>
</evidence>
<dbReference type="InterPro" id="IPR036928">
    <property type="entry name" value="AS_sf"/>
</dbReference>
<dbReference type="GO" id="GO:0016740">
    <property type="term" value="F:transferase activity"/>
    <property type="evidence" value="ECO:0007669"/>
    <property type="project" value="UniProtKB-KW"/>
</dbReference>
<dbReference type="AlphaFoldDB" id="A0A212RCA6"/>
<reference evidence="2 3" key="1">
    <citation type="submission" date="2017-06" db="EMBL/GenBank/DDBJ databases">
        <authorList>
            <person name="Kim H.J."/>
            <person name="Triplett B.A."/>
        </authorList>
    </citation>
    <scope>NUCLEOTIDE SEQUENCE [LARGE SCALE GENOMIC DNA]</scope>
    <source>
        <strain evidence="2 3">B29T1</strain>
    </source>
</reference>
<keyword evidence="2" id="KW-0808">Transferase</keyword>
<dbReference type="Proteomes" id="UP000197065">
    <property type="component" value="Unassembled WGS sequence"/>
</dbReference>
<feature type="domain" description="Amidase" evidence="1">
    <location>
        <begin position="27"/>
        <end position="453"/>
    </location>
</feature>
<dbReference type="InterPro" id="IPR000120">
    <property type="entry name" value="Amidase"/>
</dbReference>
<name>A0A212RCA6_9PROT</name>
<dbReference type="Pfam" id="PF01425">
    <property type="entry name" value="Amidase"/>
    <property type="match status" value="1"/>
</dbReference>
<gene>
    <name evidence="2" type="ORF">SAMN07250955_10767</name>
</gene>
<evidence type="ECO:0000313" key="3">
    <source>
        <dbReference type="Proteomes" id="UP000197065"/>
    </source>
</evidence>
<dbReference type="PANTHER" id="PTHR11895:SF176">
    <property type="entry name" value="AMIDASE AMID-RELATED"/>
    <property type="match status" value="1"/>
</dbReference>
<dbReference type="PANTHER" id="PTHR11895">
    <property type="entry name" value="TRANSAMIDASE"/>
    <property type="match status" value="1"/>
</dbReference>
<protein>
    <submittedName>
        <fullName evidence="2">Aspartyl/glutamyl-tRNA(Asn/Gln) amidotransferase subunit A</fullName>
    </submittedName>
</protein>
<dbReference type="RefSeq" id="WP_088561641.1">
    <property type="nucleotide sequence ID" value="NZ_FYEH01000007.1"/>
</dbReference>
<proteinExistence type="predicted"/>